<dbReference type="InterPro" id="IPR026444">
    <property type="entry name" value="Secre_tail"/>
</dbReference>
<feature type="domain" description="PKD" evidence="3">
    <location>
        <begin position="658"/>
        <end position="711"/>
    </location>
</feature>
<dbReference type="Gene3D" id="2.60.40.10">
    <property type="entry name" value="Immunoglobulins"/>
    <property type="match status" value="6"/>
</dbReference>
<organism evidence="4 5">
    <name type="scientific">Brumimicrobium aurantiacum</name>
    <dbReference type="NCBI Taxonomy" id="1737063"/>
    <lineage>
        <taxon>Bacteria</taxon>
        <taxon>Pseudomonadati</taxon>
        <taxon>Bacteroidota</taxon>
        <taxon>Flavobacteriia</taxon>
        <taxon>Flavobacteriales</taxon>
        <taxon>Crocinitomicaceae</taxon>
        <taxon>Brumimicrobium</taxon>
    </lineage>
</organism>
<dbReference type="SUPFAM" id="SSF49299">
    <property type="entry name" value="PKD domain"/>
    <property type="match status" value="5"/>
</dbReference>
<keyword evidence="5" id="KW-1185">Reference proteome</keyword>
<keyword evidence="1 2" id="KW-0732">Signal</keyword>
<feature type="chain" id="PRO_5017802387" evidence="2">
    <location>
        <begin position="23"/>
        <end position="1164"/>
    </location>
</feature>
<dbReference type="InterPro" id="IPR000601">
    <property type="entry name" value="PKD_dom"/>
</dbReference>
<dbReference type="RefSeq" id="WP_116879583.1">
    <property type="nucleotide sequence ID" value="NZ_QURB01000001.1"/>
</dbReference>
<dbReference type="AlphaFoldDB" id="A0A3E1F1Q1"/>
<dbReference type="PROSITE" id="PS50093">
    <property type="entry name" value="PKD"/>
    <property type="match status" value="4"/>
</dbReference>
<dbReference type="SMART" id="SM00089">
    <property type="entry name" value="PKD"/>
    <property type="match status" value="4"/>
</dbReference>
<gene>
    <name evidence="4" type="ORF">DXU93_02090</name>
</gene>
<dbReference type="NCBIfam" id="TIGR04183">
    <property type="entry name" value="Por_Secre_tail"/>
    <property type="match status" value="1"/>
</dbReference>
<dbReference type="Pfam" id="PF18962">
    <property type="entry name" value="Por_Secre_tail"/>
    <property type="match status" value="1"/>
</dbReference>
<evidence type="ECO:0000313" key="5">
    <source>
        <dbReference type="Proteomes" id="UP000257127"/>
    </source>
</evidence>
<protein>
    <submittedName>
        <fullName evidence="4">T9SS C-terminal target domain-containing protein</fullName>
    </submittedName>
</protein>
<evidence type="ECO:0000259" key="3">
    <source>
        <dbReference type="PROSITE" id="PS50093"/>
    </source>
</evidence>
<feature type="signal peptide" evidence="2">
    <location>
        <begin position="1"/>
        <end position="22"/>
    </location>
</feature>
<dbReference type="InterPro" id="IPR013783">
    <property type="entry name" value="Ig-like_fold"/>
</dbReference>
<dbReference type="OrthoDB" id="8913664at2"/>
<dbReference type="EMBL" id="QURB01000001">
    <property type="protein sequence ID" value="RFC55748.1"/>
    <property type="molecule type" value="Genomic_DNA"/>
</dbReference>
<dbReference type="InterPro" id="IPR022409">
    <property type="entry name" value="PKD/Chitinase_dom"/>
</dbReference>
<feature type="domain" description="PKD" evidence="3">
    <location>
        <begin position="544"/>
        <end position="625"/>
    </location>
</feature>
<feature type="domain" description="PKD" evidence="3">
    <location>
        <begin position="831"/>
        <end position="876"/>
    </location>
</feature>
<comment type="caution">
    <text evidence="4">The sequence shown here is derived from an EMBL/GenBank/DDBJ whole genome shotgun (WGS) entry which is preliminary data.</text>
</comment>
<name>A0A3E1F1Q1_9FLAO</name>
<feature type="domain" description="PKD" evidence="3">
    <location>
        <begin position="749"/>
        <end position="794"/>
    </location>
</feature>
<dbReference type="Pfam" id="PF18911">
    <property type="entry name" value="PKD_4"/>
    <property type="match status" value="4"/>
</dbReference>
<evidence type="ECO:0000256" key="1">
    <source>
        <dbReference type="ARBA" id="ARBA00022729"/>
    </source>
</evidence>
<reference evidence="4 5" key="1">
    <citation type="submission" date="2018-08" db="EMBL/GenBank/DDBJ databases">
        <title>The draft genome squence of Brumimicrobium sp. N62.</title>
        <authorList>
            <person name="Du Z.-J."/>
            <person name="Luo H.-R."/>
        </authorList>
    </citation>
    <scope>NUCLEOTIDE SEQUENCE [LARGE SCALE GENOMIC DNA]</scope>
    <source>
        <strain evidence="4 5">N62</strain>
    </source>
</reference>
<evidence type="ECO:0000256" key="2">
    <source>
        <dbReference type="SAM" id="SignalP"/>
    </source>
</evidence>
<evidence type="ECO:0000313" key="4">
    <source>
        <dbReference type="EMBL" id="RFC55748.1"/>
    </source>
</evidence>
<dbReference type="Proteomes" id="UP000257127">
    <property type="component" value="Unassembled WGS sequence"/>
</dbReference>
<sequence>MVNLKPTLISFLLCLTSILSFAQGLLVYPKDSAVFDVTEIQFEWNSKNGANNYHLQIADEPTFTNLIVNNSNLTSLSYLAQNLTPNTVYYWRVKPNNSNWSNAHIFTLVDFRTWPELEFMLDPDSVILDVNGKVEQWTDLSGNGLNFNQSNLSSRPSKSIDQQINNKNTIQFNPNSNEYLIGPDLSHLLEGEIISLVKKFNFPITNQFHSAIWRFNTSLDIGVYPYTNNYVYSGFGRSIRFTNLFLTDSLEMCTSHILNISSGINFNFNINNSTKFSSSNGSVIFTNEALLGRGRNGANYYFDGSFGQILFFNTVLTDSLRNLVHAQMQHKYAPPVNLGRNISQYGFCDTTLYAGERFTSYLWSDGSTADSLIANGPGTYWVEVEDIFGFVSRDTIEVLPELNYPTTQLYCPNDSIIWDTGLGQHYSYLWSDGSTGDTLEIETPGDYHVVVTDTNGCIFKSDTLTFAEDPYPASVSLGPDTNLCSGNTIELLNGANGAVSYLWNTNDVTPSIAINTTGTYSVIVENSNGCIAKDTIDVTILGDAPIVQMQIPAEVCLGDTFNFQDQSTTTDGSTIIDWEWAFANNDTLTIATGTQVYDTSGFFPVHLTIETSAGCFNNITDTIEVRSLPILTFATSNQCEDESILFNGGQMTPSLINTWEWNFDDPSSGSNNMASGQNTDHIFNAPGDYDVMLVGTDVFGCIDTLTQTKTIAPKPVADFTFTEVCEGSVVDFQNTSTVAAPASLNSQFWSFGDGTNATQTDPQKPYSTHGSYTVTLSSTADNGCSHSVSKDIKIHAIPQVANTISQNCAGLATEFSDASFVPDGSVAIVDWDFNNQNAQSGFSITQSFPTDGTYTLEQTVTSGFGCLNTEVSTITINPFLAADFTFTPNAFIADYPILFENTSTGENTLIWDFGNGIYSTQNDTSIVFDNTQIGTTQSVKLKVENQWNCTDSMIIQLPVLKQRTDLELGQLFVQETNGFLTIGVQLKNSGSTPISEVDLILSSPNEGLIKETWTGMLLAEEEEIFVFNASPSAVISKNDSLQNYICIKGEIINPSQFTEQETANNEVCKSLTEDNAVVVQPYPNPVHDLLTIKIVMPKEGNASIRILDNLGRIIQEVSKEEAMEKGLNTTTVNTDNFSNGNYKIYVSTDIEGKETVVIREFVKM</sequence>
<dbReference type="InterPro" id="IPR035986">
    <property type="entry name" value="PKD_dom_sf"/>
</dbReference>
<dbReference type="SUPFAM" id="SSF49265">
    <property type="entry name" value="Fibronectin type III"/>
    <property type="match status" value="1"/>
</dbReference>
<proteinExistence type="predicted"/>
<dbReference type="CDD" id="cd00146">
    <property type="entry name" value="PKD"/>
    <property type="match status" value="2"/>
</dbReference>
<dbReference type="InterPro" id="IPR036116">
    <property type="entry name" value="FN3_sf"/>
</dbReference>
<accession>A0A3E1F1Q1</accession>